<dbReference type="InterPro" id="IPR016194">
    <property type="entry name" value="SPOC-like_C_dom_sf"/>
</dbReference>
<dbReference type="SUPFAM" id="SSF100939">
    <property type="entry name" value="SPOC domain-like"/>
    <property type="match status" value="1"/>
</dbReference>
<accession>A0A1A9ZZI1</accession>
<name>A0A1A9ZZI1_GLOPL</name>
<dbReference type="EnsemblMetazoa" id="GPAI029776-RA">
    <property type="protein sequence ID" value="GPAI029776-PA"/>
    <property type="gene ID" value="GPAI029776"/>
</dbReference>
<reference evidence="2" key="1">
    <citation type="submission" date="2014-03" db="EMBL/GenBank/DDBJ databases">
        <authorList>
            <person name="Aksoy S."/>
            <person name="Warren W."/>
            <person name="Wilson R.K."/>
        </authorList>
    </citation>
    <scope>NUCLEOTIDE SEQUENCE [LARGE SCALE GENOMIC DNA]</scope>
    <source>
        <strain evidence="2">IAEA</strain>
    </source>
</reference>
<dbReference type="STRING" id="7398.A0A1A9ZZI1"/>
<dbReference type="Proteomes" id="UP000092445">
    <property type="component" value="Unassembled WGS sequence"/>
</dbReference>
<keyword evidence="2" id="KW-1185">Reference proteome</keyword>
<evidence type="ECO:0000313" key="2">
    <source>
        <dbReference type="Proteomes" id="UP000092445"/>
    </source>
</evidence>
<dbReference type="AlphaFoldDB" id="A0A1A9ZZI1"/>
<sequence length="175" mass="20261">MYPVGFKIVHLPYTSFVRHVDFKGWNSLENHGSDARVAICEKLIRKLHLKCSPSLLSDPKMDHLETKLLALAFDQKFETLGSLYFPDLQSQETVFAGYYYRNSKKYSSIDGVDLITFHVRLSARLPSQTLIYKNEFDIDFYKAILCLLLVSFHLTGFEAVVMRRPKLIFVKSEKT</sequence>
<evidence type="ECO:0000313" key="1">
    <source>
        <dbReference type="EnsemblMetazoa" id="GPAI029776-PA"/>
    </source>
</evidence>
<dbReference type="VEuPathDB" id="VectorBase:GPAI029776"/>
<proteinExistence type="predicted"/>
<organism evidence="1 2">
    <name type="scientific">Glossina pallidipes</name>
    <name type="common">Tsetse fly</name>
    <dbReference type="NCBI Taxonomy" id="7398"/>
    <lineage>
        <taxon>Eukaryota</taxon>
        <taxon>Metazoa</taxon>
        <taxon>Ecdysozoa</taxon>
        <taxon>Arthropoda</taxon>
        <taxon>Hexapoda</taxon>
        <taxon>Insecta</taxon>
        <taxon>Pterygota</taxon>
        <taxon>Neoptera</taxon>
        <taxon>Endopterygota</taxon>
        <taxon>Diptera</taxon>
        <taxon>Brachycera</taxon>
        <taxon>Muscomorpha</taxon>
        <taxon>Hippoboscoidea</taxon>
        <taxon>Glossinidae</taxon>
        <taxon>Glossina</taxon>
    </lineage>
</organism>
<protein>
    <submittedName>
        <fullName evidence="1">Uncharacterized protein</fullName>
    </submittedName>
</protein>
<reference evidence="1" key="2">
    <citation type="submission" date="2020-05" db="UniProtKB">
        <authorList>
            <consortium name="EnsemblMetazoa"/>
        </authorList>
    </citation>
    <scope>IDENTIFICATION</scope>
    <source>
        <strain evidence="1">IAEA</strain>
    </source>
</reference>